<feature type="binding site" evidence="7">
    <location>
        <begin position="213"/>
        <end position="214"/>
    </location>
    <ligand>
        <name>substrate</name>
    </ligand>
</feature>
<evidence type="ECO:0000313" key="11">
    <source>
        <dbReference type="Proteomes" id="UP000199550"/>
    </source>
</evidence>
<comment type="cofactor">
    <cofactor evidence="8">
        <name>a divalent metal cation</name>
        <dbReference type="ChEBI" id="CHEBI:60240"/>
    </cofactor>
    <text evidence="8">Binds 1 divalent metal cation per subunit.</text>
</comment>
<evidence type="ECO:0000256" key="7">
    <source>
        <dbReference type="PIRSR" id="PIRSR038994-2"/>
    </source>
</evidence>
<proteinExistence type="inferred from homology"/>
<keyword evidence="2 8" id="KW-0479">Metal-binding</keyword>
<dbReference type="InterPro" id="IPR003764">
    <property type="entry name" value="GlcNAc_6-P_deAcase"/>
</dbReference>
<dbReference type="InterPro" id="IPR011059">
    <property type="entry name" value="Metal-dep_hydrolase_composite"/>
</dbReference>
<feature type="binding site" evidence="7">
    <location>
        <position position="244"/>
    </location>
    <ligand>
        <name>substrate</name>
    </ligand>
</feature>
<evidence type="ECO:0000256" key="4">
    <source>
        <dbReference type="ARBA" id="ARBA00023277"/>
    </source>
</evidence>
<sequence length="369" mass="37036">MGLIALTGCDVHDGTRLHPAAVLVLQDGVCGGIAAQVPKGAQVRAMPPGILAPGLVDLQVNGGGGVMFNDAPTADTLRTMIAAHRRLGTSAMLPTLITDTPDVTRAAIAAGVSLSGLLGLHLEGPHLSVARKGAHAAGLIRPMTQGDLNELCDAAGELRNLMVTVAAETVTPDQIARLTAAGVIVSLGHSDADFDTCAAAFAAGARCTTHLFNAMSGLGHRTPGLVGATLDGDGAAGIIADGIHVHPAAVRAAVRAKARGALFLVSDAMAVAGTDQTAFALNGRLITRAKGQLTLADGTLAGADLSLPQAIAFMVAQGAVTCERAIAMATSAPASVLRMAGTAGRLVAGQACDVVHFSSDLRTACILDL</sequence>
<dbReference type="Gene3D" id="2.30.40.10">
    <property type="entry name" value="Urease, subunit C, domain 1"/>
    <property type="match status" value="1"/>
</dbReference>
<feature type="domain" description="Amidohydrolase-related" evidence="9">
    <location>
        <begin position="50"/>
        <end position="357"/>
    </location>
</feature>
<keyword evidence="4 5" id="KW-0119">Carbohydrate metabolism</keyword>
<comment type="similarity">
    <text evidence="1 5">Belongs to the metallo-dependent hydrolases superfamily. NagA family.</text>
</comment>
<gene>
    <name evidence="10" type="ORF">SAMN04488004_10952</name>
</gene>
<evidence type="ECO:0000313" key="10">
    <source>
        <dbReference type="EMBL" id="SFL16500.1"/>
    </source>
</evidence>
<dbReference type="Pfam" id="PF01979">
    <property type="entry name" value="Amidohydro_1"/>
    <property type="match status" value="1"/>
</dbReference>
<dbReference type="NCBIfam" id="TIGR00221">
    <property type="entry name" value="nagA"/>
    <property type="match status" value="1"/>
</dbReference>
<dbReference type="STRING" id="195913.SAMN04488004_10952"/>
<dbReference type="RefSeq" id="WP_090188945.1">
    <property type="nucleotide sequence ID" value="NZ_FOTF01000009.1"/>
</dbReference>
<evidence type="ECO:0000256" key="3">
    <source>
        <dbReference type="ARBA" id="ARBA00022801"/>
    </source>
</evidence>
<dbReference type="GO" id="GO:0046872">
    <property type="term" value="F:metal ion binding"/>
    <property type="evidence" value="ECO:0007669"/>
    <property type="project" value="UniProtKB-KW"/>
</dbReference>
<feature type="binding site" evidence="8">
    <location>
        <position position="210"/>
    </location>
    <ligand>
        <name>Zn(2+)</name>
        <dbReference type="ChEBI" id="CHEBI:29105"/>
    </ligand>
</feature>
<dbReference type="InterPro" id="IPR006680">
    <property type="entry name" value="Amidohydro-rel"/>
</dbReference>
<reference evidence="10 11" key="1">
    <citation type="submission" date="2016-10" db="EMBL/GenBank/DDBJ databases">
        <authorList>
            <person name="de Groot N.N."/>
        </authorList>
    </citation>
    <scope>NUCLEOTIDE SEQUENCE [LARGE SCALE GENOMIC DNA]</scope>
    <source>
        <strain evidence="10 11">DSM 16199</strain>
    </source>
</reference>
<dbReference type="PANTHER" id="PTHR11113">
    <property type="entry name" value="N-ACETYLGLUCOSAMINE-6-PHOSPHATE DEACETYLASE"/>
    <property type="match status" value="1"/>
</dbReference>
<dbReference type="EMBL" id="FOTF01000009">
    <property type="protein sequence ID" value="SFL16500.1"/>
    <property type="molecule type" value="Genomic_DNA"/>
</dbReference>
<dbReference type="GO" id="GO:0006046">
    <property type="term" value="P:N-acetylglucosamine catabolic process"/>
    <property type="evidence" value="ECO:0007669"/>
    <property type="project" value="TreeGrafter"/>
</dbReference>
<name>A0A1I4FGS1_9RHOB</name>
<dbReference type="PANTHER" id="PTHR11113:SF14">
    <property type="entry name" value="N-ACETYLGLUCOSAMINE-6-PHOSPHATE DEACETYLASE"/>
    <property type="match status" value="1"/>
</dbReference>
<keyword evidence="11" id="KW-1185">Reference proteome</keyword>
<evidence type="ECO:0000256" key="2">
    <source>
        <dbReference type="ARBA" id="ARBA00022723"/>
    </source>
</evidence>
<dbReference type="Gene3D" id="3.20.20.140">
    <property type="entry name" value="Metal-dependent hydrolases"/>
    <property type="match status" value="1"/>
</dbReference>
<evidence type="ECO:0000259" key="9">
    <source>
        <dbReference type="Pfam" id="PF01979"/>
    </source>
</evidence>
<dbReference type="GO" id="GO:0008448">
    <property type="term" value="F:N-acetylglucosamine-6-phosphate deacetylase activity"/>
    <property type="evidence" value="ECO:0007669"/>
    <property type="project" value="InterPro"/>
</dbReference>
<feature type="binding site" evidence="8">
    <location>
        <position position="123"/>
    </location>
    <ligand>
        <name>Zn(2+)</name>
        <dbReference type="ChEBI" id="CHEBI:29105"/>
    </ligand>
</feature>
<feature type="binding site" evidence="7">
    <location>
        <position position="221"/>
    </location>
    <ligand>
        <name>substrate</name>
    </ligand>
</feature>
<dbReference type="Proteomes" id="UP000199550">
    <property type="component" value="Unassembled WGS sequence"/>
</dbReference>
<dbReference type="InterPro" id="IPR032466">
    <property type="entry name" value="Metal_Hydrolase"/>
</dbReference>
<dbReference type="SUPFAM" id="SSF51556">
    <property type="entry name" value="Metallo-dependent hydrolases"/>
    <property type="match status" value="1"/>
</dbReference>
<keyword evidence="3 5" id="KW-0378">Hydrolase</keyword>
<accession>A0A1I4FGS1</accession>
<dbReference type="OrthoDB" id="9776488at2"/>
<dbReference type="AlphaFoldDB" id="A0A1I4FGS1"/>
<evidence type="ECO:0000256" key="6">
    <source>
        <dbReference type="PIRSR" id="PIRSR038994-1"/>
    </source>
</evidence>
<dbReference type="PIRSF" id="PIRSF038994">
    <property type="entry name" value="NagA"/>
    <property type="match status" value="1"/>
</dbReference>
<feature type="binding site" evidence="8">
    <location>
        <position position="189"/>
    </location>
    <ligand>
        <name>Zn(2+)</name>
        <dbReference type="ChEBI" id="CHEBI:29105"/>
    </ligand>
</feature>
<feature type="binding site" evidence="7">
    <location>
        <position position="134"/>
    </location>
    <ligand>
        <name>substrate</name>
    </ligand>
</feature>
<organism evidence="10 11">
    <name type="scientific">Loktanella salsilacus</name>
    <dbReference type="NCBI Taxonomy" id="195913"/>
    <lineage>
        <taxon>Bacteria</taxon>
        <taxon>Pseudomonadati</taxon>
        <taxon>Pseudomonadota</taxon>
        <taxon>Alphaproteobacteria</taxon>
        <taxon>Rhodobacterales</taxon>
        <taxon>Roseobacteraceae</taxon>
        <taxon>Loktanella</taxon>
    </lineage>
</organism>
<feature type="binding site" evidence="7">
    <location>
        <begin position="300"/>
        <end position="302"/>
    </location>
    <ligand>
        <name>substrate</name>
    </ligand>
</feature>
<evidence type="ECO:0000256" key="8">
    <source>
        <dbReference type="PIRSR" id="PIRSR038994-3"/>
    </source>
</evidence>
<protein>
    <submittedName>
        <fullName evidence="10">N-acetylglucosamine 6-phosphate deacetylase</fullName>
    </submittedName>
</protein>
<feature type="active site" description="Proton donor/acceptor" evidence="6">
    <location>
        <position position="267"/>
    </location>
</feature>
<evidence type="ECO:0000256" key="5">
    <source>
        <dbReference type="PIRNR" id="PIRNR038994"/>
    </source>
</evidence>
<evidence type="ECO:0000256" key="1">
    <source>
        <dbReference type="ARBA" id="ARBA00010716"/>
    </source>
</evidence>